<protein>
    <submittedName>
        <fullName evidence="1">Uncharacterized protein</fullName>
    </submittedName>
</protein>
<proteinExistence type="predicted"/>
<dbReference type="EMBL" id="FNMV01000019">
    <property type="protein sequence ID" value="SDX94881.1"/>
    <property type="molecule type" value="Genomic_DNA"/>
</dbReference>
<sequence length="77" mass="8886">MQSIFVISNDTIMGAIENSKKICKGVIQLFYATCTNDLIIYSKQASNVEIFILAFFIECNRHFIADSLFMNVFKKYM</sequence>
<accession>A0A1H3FV99</accession>
<evidence type="ECO:0000313" key="2">
    <source>
        <dbReference type="Proteomes" id="UP000198569"/>
    </source>
</evidence>
<organism evidence="1 2">
    <name type="scientific">Flavobacterium degerlachei</name>
    <dbReference type="NCBI Taxonomy" id="229203"/>
    <lineage>
        <taxon>Bacteria</taxon>
        <taxon>Pseudomonadati</taxon>
        <taxon>Bacteroidota</taxon>
        <taxon>Flavobacteriia</taxon>
        <taxon>Flavobacteriales</taxon>
        <taxon>Flavobacteriaceae</taxon>
        <taxon>Flavobacterium</taxon>
    </lineage>
</organism>
<gene>
    <name evidence="1" type="ORF">SAMN05444338_11919</name>
</gene>
<dbReference type="Proteomes" id="UP000198569">
    <property type="component" value="Unassembled WGS sequence"/>
</dbReference>
<keyword evidence="2" id="KW-1185">Reference proteome</keyword>
<evidence type="ECO:0000313" key="1">
    <source>
        <dbReference type="EMBL" id="SDX94881.1"/>
    </source>
</evidence>
<name>A0A1H3FV99_9FLAO</name>
<dbReference type="AlphaFoldDB" id="A0A1H3FV99"/>
<reference evidence="2" key="1">
    <citation type="submission" date="2016-10" db="EMBL/GenBank/DDBJ databases">
        <authorList>
            <person name="Varghese N."/>
            <person name="Submissions S."/>
        </authorList>
    </citation>
    <scope>NUCLEOTIDE SEQUENCE [LARGE SCALE GENOMIC DNA]</scope>
    <source>
        <strain evidence="2">DSM 15718</strain>
    </source>
</reference>